<dbReference type="CDD" id="cd17355">
    <property type="entry name" value="MFS_YcxA_like"/>
    <property type="match status" value="1"/>
</dbReference>
<feature type="transmembrane region" description="Helical" evidence="4">
    <location>
        <begin position="348"/>
        <end position="372"/>
    </location>
</feature>
<evidence type="ECO:0000313" key="6">
    <source>
        <dbReference type="EMBL" id="TXL71336.1"/>
    </source>
</evidence>
<dbReference type="PANTHER" id="PTHR11360">
    <property type="entry name" value="MONOCARBOXYLATE TRANSPORTER"/>
    <property type="match status" value="1"/>
</dbReference>
<accession>A0A5C8PCV7</accession>
<dbReference type="InterPro" id="IPR036259">
    <property type="entry name" value="MFS_trans_sf"/>
</dbReference>
<evidence type="ECO:0000256" key="4">
    <source>
        <dbReference type="SAM" id="Phobius"/>
    </source>
</evidence>
<dbReference type="Proteomes" id="UP000321638">
    <property type="component" value="Unassembled WGS sequence"/>
</dbReference>
<name>A0A5C8PCV7_9HYPH</name>
<evidence type="ECO:0000259" key="5">
    <source>
        <dbReference type="PROSITE" id="PS50850"/>
    </source>
</evidence>
<dbReference type="EMBL" id="VDUZ01000045">
    <property type="protein sequence ID" value="TXL71336.1"/>
    <property type="molecule type" value="Genomic_DNA"/>
</dbReference>
<keyword evidence="7" id="KW-1185">Reference proteome</keyword>
<proteinExistence type="predicted"/>
<keyword evidence="3 4" id="KW-0472">Membrane</keyword>
<evidence type="ECO:0000256" key="2">
    <source>
        <dbReference type="ARBA" id="ARBA00022989"/>
    </source>
</evidence>
<organism evidence="6 7">
    <name type="scientific">Vineibacter terrae</name>
    <dbReference type="NCBI Taxonomy" id="2586908"/>
    <lineage>
        <taxon>Bacteria</taxon>
        <taxon>Pseudomonadati</taxon>
        <taxon>Pseudomonadota</taxon>
        <taxon>Alphaproteobacteria</taxon>
        <taxon>Hyphomicrobiales</taxon>
        <taxon>Vineibacter</taxon>
    </lineage>
</organism>
<dbReference type="Pfam" id="PF07690">
    <property type="entry name" value="MFS_1"/>
    <property type="match status" value="1"/>
</dbReference>
<dbReference type="AlphaFoldDB" id="A0A5C8PCV7"/>
<dbReference type="Gene3D" id="1.20.1250.20">
    <property type="entry name" value="MFS general substrate transporter like domains"/>
    <property type="match status" value="1"/>
</dbReference>
<dbReference type="InterPro" id="IPR020846">
    <property type="entry name" value="MFS_dom"/>
</dbReference>
<protein>
    <submittedName>
        <fullName evidence="6">MFS transporter</fullName>
    </submittedName>
</protein>
<feature type="domain" description="Major facilitator superfamily (MFS) profile" evidence="5">
    <location>
        <begin position="19"/>
        <end position="407"/>
    </location>
</feature>
<dbReference type="OrthoDB" id="146345at2"/>
<feature type="transmembrane region" description="Helical" evidence="4">
    <location>
        <begin position="317"/>
        <end position="336"/>
    </location>
</feature>
<feature type="transmembrane region" description="Helical" evidence="4">
    <location>
        <begin position="384"/>
        <end position="402"/>
    </location>
</feature>
<feature type="transmembrane region" description="Helical" evidence="4">
    <location>
        <begin position="227"/>
        <end position="246"/>
    </location>
</feature>
<feature type="transmembrane region" description="Helical" evidence="4">
    <location>
        <begin position="147"/>
        <end position="166"/>
    </location>
</feature>
<dbReference type="GO" id="GO:0022857">
    <property type="term" value="F:transmembrane transporter activity"/>
    <property type="evidence" value="ECO:0007669"/>
    <property type="project" value="InterPro"/>
</dbReference>
<dbReference type="PANTHER" id="PTHR11360:SF284">
    <property type="entry name" value="EG:103B4.3 PROTEIN-RELATED"/>
    <property type="match status" value="1"/>
</dbReference>
<feature type="transmembrane region" description="Helical" evidence="4">
    <location>
        <begin position="178"/>
        <end position="198"/>
    </location>
</feature>
<feature type="transmembrane region" description="Helical" evidence="4">
    <location>
        <begin position="20"/>
        <end position="40"/>
    </location>
</feature>
<evidence type="ECO:0000313" key="7">
    <source>
        <dbReference type="Proteomes" id="UP000321638"/>
    </source>
</evidence>
<keyword evidence="2 4" id="KW-1133">Transmembrane helix</keyword>
<dbReference type="InterPro" id="IPR050327">
    <property type="entry name" value="Proton-linked_MCT"/>
</dbReference>
<sequence>MRSMTAPSFHTAALSRAQSLSILGGAAVMLSLAMGMRQSLGLFQPSVMHELGITAADFQFAIAVQNIVWGITQPFVGALVDRYGARWIASSGCLLYVAGLALTAGATDALAITLGAGLLVGIALSCTTSSIAANIAARVVVPTRRSLAFGLVSAAGSIGTFVASPFAQTLMQHHGWRLALAGFIGMAAVMLPAAFIGGRADRLPNATSRDKDLTLGRALEEAWRHNGYVVMALAFFVCGLQLVFITSHLPTFLANCGLDPMVGAQALAVIGAFNVMGSWLFGWLGDRYPKRLLLGLIYVLRSLFIASYFSLPVTQASTLVFAAAMGLLWLGVIPLVNGLVTEIFGIRFLSTLTGIAFFSHQVGSFLGAWGGGLIYDLLGTYDRAWQVAVLIGLIAGTAQLLMNDRPTARVAAQAA</sequence>
<comment type="caution">
    <text evidence="6">The sequence shown here is derived from an EMBL/GenBank/DDBJ whole genome shotgun (WGS) entry which is preliminary data.</text>
</comment>
<feature type="transmembrane region" description="Helical" evidence="4">
    <location>
        <begin position="266"/>
        <end position="285"/>
    </location>
</feature>
<reference evidence="6 7" key="1">
    <citation type="submission" date="2019-06" db="EMBL/GenBank/DDBJ databases">
        <title>New taxonomy in bacterial strain CC-CFT640, isolated from vineyard.</title>
        <authorList>
            <person name="Lin S.-Y."/>
            <person name="Tsai C.-F."/>
            <person name="Young C.-C."/>
        </authorList>
    </citation>
    <scope>NUCLEOTIDE SEQUENCE [LARGE SCALE GENOMIC DNA]</scope>
    <source>
        <strain evidence="6 7">CC-CFT640</strain>
    </source>
</reference>
<gene>
    <name evidence="6" type="ORF">FHP25_30720</name>
</gene>
<feature type="transmembrane region" description="Helical" evidence="4">
    <location>
        <begin position="112"/>
        <end position="135"/>
    </location>
</feature>
<keyword evidence="1 4" id="KW-0812">Transmembrane</keyword>
<feature type="transmembrane region" description="Helical" evidence="4">
    <location>
        <begin position="60"/>
        <end position="80"/>
    </location>
</feature>
<evidence type="ECO:0000256" key="1">
    <source>
        <dbReference type="ARBA" id="ARBA00022692"/>
    </source>
</evidence>
<dbReference type="PROSITE" id="PS50850">
    <property type="entry name" value="MFS"/>
    <property type="match status" value="1"/>
</dbReference>
<feature type="transmembrane region" description="Helical" evidence="4">
    <location>
        <begin position="87"/>
        <end position="106"/>
    </location>
</feature>
<evidence type="ECO:0000256" key="3">
    <source>
        <dbReference type="ARBA" id="ARBA00023136"/>
    </source>
</evidence>
<dbReference type="SUPFAM" id="SSF103473">
    <property type="entry name" value="MFS general substrate transporter"/>
    <property type="match status" value="1"/>
</dbReference>
<feature type="transmembrane region" description="Helical" evidence="4">
    <location>
        <begin position="292"/>
        <end position="311"/>
    </location>
</feature>
<dbReference type="InterPro" id="IPR011701">
    <property type="entry name" value="MFS"/>
</dbReference>